<accession>A0A5N5SP29</accession>
<reference evidence="1 2" key="1">
    <citation type="journal article" date="2019" name="PLoS Biol.">
        <title>Sex chromosomes control vertical transmission of feminizing Wolbachia symbionts in an isopod.</title>
        <authorList>
            <person name="Becking T."/>
            <person name="Chebbi M.A."/>
            <person name="Giraud I."/>
            <person name="Moumen B."/>
            <person name="Laverre T."/>
            <person name="Caubet Y."/>
            <person name="Peccoud J."/>
            <person name="Gilbert C."/>
            <person name="Cordaux R."/>
        </authorList>
    </citation>
    <scope>NUCLEOTIDE SEQUENCE [LARGE SCALE GENOMIC DNA]</scope>
    <source>
        <strain evidence="1">ANa2</strain>
        <tissue evidence="1">Whole body excluding digestive tract and cuticle</tissue>
    </source>
</reference>
<dbReference type="AlphaFoldDB" id="A0A5N5SP29"/>
<proteinExistence type="predicted"/>
<name>A0A5N5SP29_9CRUS</name>
<sequence length="89" mass="9832">MENLTESRLSTSILTMQEFDNALLIGQGSTVSLYDTVKNCLVSTLKVFAGAAVHSIKLSNTSQEQCIKKLLIFGQKSFALAWMNFKTLN</sequence>
<protein>
    <submittedName>
        <fullName evidence="1">Uncharacterized protein</fullName>
    </submittedName>
</protein>
<keyword evidence="2" id="KW-1185">Reference proteome</keyword>
<comment type="caution">
    <text evidence="1">The sequence shown here is derived from an EMBL/GenBank/DDBJ whole genome shotgun (WGS) entry which is preliminary data.</text>
</comment>
<gene>
    <name evidence="1" type="ORF">Anas_07275</name>
</gene>
<dbReference type="Proteomes" id="UP000326759">
    <property type="component" value="Unassembled WGS sequence"/>
</dbReference>
<organism evidence="1 2">
    <name type="scientific">Armadillidium nasatum</name>
    <dbReference type="NCBI Taxonomy" id="96803"/>
    <lineage>
        <taxon>Eukaryota</taxon>
        <taxon>Metazoa</taxon>
        <taxon>Ecdysozoa</taxon>
        <taxon>Arthropoda</taxon>
        <taxon>Crustacea</taxon>
        <taxon>Multicrustacea</taxon>
        <taxon>Malacostraca</taxon>
        <taxon>Eumalacostraca</taxon>
        <taxon>Peracarida</taxon>
        <taxon>Isopoda</taxon>
        <taxon>Oniscidea</taxon>
        <taxon>Crinocheta</taxon>
        <taxon>Armadillidiidae</taxon>
        <taxon>Armadillidium</taxon>
    </lineage>
</organism>
<evidence type="ECO:0000313" key="2">
    <source>
        <dbReference type="Proteomes" id="UP000326759"/>
    </source>
</evidence>
<dbReference type="EMBL" id="SEYY01022208">
    <property type="protein sequence ID" value="KAB7495707.1"/>
    <property type="molecule type" value="Genomic_DNA"/>
</dbReference>
<feature type="non-terminal residue" evidence="1">
    <location>
        <position position="89"/>
    </location>
</feature>
<evidence type="ECO:0000313" key="1">
    <source>
        <dbReference type="EMBL" id="KAB7495707.1"/>
    </source>
</evidence>